<gene>
    <name evidence="2" type="ORF">BAE44_0005071</name>
</gene>
<sequence length="161" mass="16807">MHLDPEQGHLCGRGPDQDTADGGRGDHRRANSDTAKALCGRSTSGTTPTADFPRSVWQRCWTAMAPVSGCCGCARGTLSSTLASAARSCTTVVAEAKMIGVRACASIVARGPGHTPSSAWPTDSAVARCMCSCGTTTMQPQTARIGWIDVEELDTLYTLSV</sequence>
<dbReference type="AlphaFoldDB" id="A0A1E5W908"/>
<accession>A0A1E5W908</accession>
<proteinExistence type="predicted"/>
<organism evidence="2 3">
    <name type="scientific">Dichanthelium oligosanthes</name>
    <dbReference type="NCBI Taxonomy" id="888268"/>
    <lineage>
        <taxon>Eukaryota</taxon>
        <taxon>Viridiplantae</taxon>
        <taxon>Streptophyta</taxon>
        <taxon>Embryophyta</taxon>
        <taxon>Tracheophyta</taxon>
        <taxon>Spermatophyta</taxon>
        <taxon>Magnoliopsida</taxon>
        <taxon>Liliopsida</taxon>
        <taxon>Poales</taxon>
        <taxon>Poaceae</taxon>
        <taxon>PACMAD clade</taxon>
        <taxon>Panicoideae</taxon>
        <taxon>Panicodae</taxon>
        <taxon>Paniceae</taxon>
        <taxon>Dichantheliinae</taxon>
        <taxon>Dichanthelium</taxon>
    </lineage>
</organism>
<comment type="caution">
    <text evidence="2">The sequence shown here is derived from an EMBL/GenBank/DDBJ whole genome shotgun (WGS) entry which is preliminary data.</text>
</comment>
<evidence type="ECO:0000313" key="3">
    <source>
        <dbReference type="Proteomes" id="UP000095767"/>
    </source>
</evidence>
<protein>
    <submittedName>
        <fullName evidence="2">Uncharacterized protein</fullName>
    </submittedName>
</protein>
<dbReference type="Proteomes" id="UP000095767">
    <property type="component" value="Unassembled WGS sequence"/>
</dbReference>
<keyword evidence="3" id="KW-1185">Reference proteome</keyword>
<dbReference type="EMBL" id="LWDX02017173">
    <property type="protein sequence ID" value="OEL33909.1"/>
    <property type="molecule type" value="Genomic_DNA"/>
</dbReference>
<name>A0A1E5W908_9POAL</name>
<reference evidence="2 3" key="1">
    <citation type="submission" date="2016-09" db="EMBL/GenBank/DDBJ databases">
        <title>The draft genome of Dichanthelium oligosanthes: A C3 panicoid grass species.</title>
        <authorList>
            <person name="Studer A.J."/>
            <person name="Schnable J.C."/>
            <person name="Brutnell T.P."/>
        </authorList>
    </citation>
    <scope>NUCLEOTIDE SEQUENCE [LARGE SCALE GENOMIC DNA]</scope>
    <source>
        <strain evidence="3">cv. Kellogg 1175</strain>
        <tissue evidence="2">Leaf</tissue>
    </source>
</reference>
<feature type="compositionally biased region" description="Basic and acidic residues" evidence="1">
    <location>
        <begin position="21"/>
        <end position="31"/>
    </location>
</feature>
<evidence type="ECO:0000256" key="1">
    <source>
        <dbReference type="SAM" id="MobiDB-lite"/>
    </source>
</evidence>
<feature type="region of interest" description="Disordered" evidence="1">
    <location>
        <begin position="1"/>
        <end position="50"/>
    </location>
</feature>
<evidence type="ECO:0000313" key="2">
    <source>
        <dbReference type="EMBL" id="OEL33909.1"/>
    </source>
</evidence>